<dbReference type="InterPro" id="IPR007038">
    <property type="entry name" value="HupE_UreJ"/>
</dbReference>
<protein>
    <submittedName>
        <fullName evidence="3">Urease accessory protein UreJ</fullName>
    </submittedName>
</protein>
<evidence type="ECO:0000256" key="2">
    <source>
        <dbReference type="SAM" id="SignalP"/>
    </source>
</evidence>
<feature type="transmembrane region" description="Helical" evidence="1">
    <location>
        <begin position="175"/>
        <end position="193"/>
    </location>
</feature>
<evidence type="ECO:0000313" key="4">
    <source>
        <dbReference type="Proteomes" id="UP000502117"/>
    </source>
</evidence>
<name>A0A6G7LWL7_9GAMM</name>
<dbReference type="KEGG" id="schk:GII14_19610"/>
<dbReference type="AlphaFoldDB" id="A0A6G7LWL7"/>
<proteinExistence type="predicted"/>
<organism evidence="3 4">
    <name type="scientific">Shewanella chilikensis</name>
    <dbReference type="NCBI Taxonomy" id="558541"/>
    <lineage>
        <taxon>Bacteria</taxon>
        <taxon>Pseudomonadati</taxon>
        <taxon>Pseudomonadota</taxon>
        <taxon>Gammaproteobacteria</taxon>
        <taxon>Alteromonadales</taxon>
        <taxon>Shewanellaceae</taxon>
        <taxon>Shewanella</taxon>
    </lineage>
</organism>
<dbReference type="Pfam" id="PF04955">
    <property type="entry name" value="HupE_UreJ"/>
    <property type="match status" value="1"/>
</dbReference>
<keyword evidence="1" id="KW-1133">Transmembrane helix</keyword>
<feature type="transmembrane region" description="Helical" evidence="1">
    <location>
        <begin position="139"/>
        <end position="163"/>
    </location>
</feature>
<dbReference type="Proteomes" id="UP000502117">
    <property type="component" value="Chromosome"/>
</dbReference>
<sequence length="194" mass="20795">MLSRIIMLFSLLLSLPVSAHELHADGSFWDGFNHPLLGFDHLLAMLSVGIFSTQLGRSAIWSVPLAFLFFMTLSAITGMIATPIPFVEPGIALSVLLLGLVIALNREMPISFGMAFVGVFALFHGYVHGTEMPELARPGIYAMGFILGTAAIHVAGVTIGSLINPDGKRKRAVQLMGSAIALVGSYLTLELWLA</sequence>
<accession>A0A6G7LWL7</accession>
<keyword evidence="2" id="KW-0732">Signal</keyword>
<dbReference type="PIRSF" id="PIRSF016919">
    <property type="entry name" value="HupE_UreJ"/>
    <property type="match status" value="1"/>
</dbReference>
<gene>
    <name evidence="3" type="ORF">GII14_19610</name>
</gene>
<keyword evidence="1" id="KW-0472">Membrane</keyword>
<reference evidence="3 4" key="1">
    <citation type="submission" date="2019-11" db="EMBL/GenBank/DDBJ databases">
        <title>Complete Genome Sequence of Shewanella chilikensis Strain DC57, Isolated from Corroded Seal Rings at a floating production facility in Australia.</title>
        <authorList>
            <person name="Salgar-Chaparro S.J."/>
            <person name="Castillo-Villamizar G.A."/>
            <person name="Poehlein A."/>
            <person name="Daniel R."/>
            <person name="Machuca L."/>
        </authorList>
    </citation>
    <scope>NUCLEOTIDE SEQUENCE [LARGE SCALE GENOMIC DNA]</scope>
    <source>
        <strain evidence="3 4">DC57</strain>
    </source>
</reference>
<dbReference type="EMBL" id="CP045857">
    <property type="protein sequence ID" value="QIJ06151.1"/>
    <property type="molecule type" value="Genomic_DNA"/>
</dbReference>
<feature type="transmembrane region" description="Helical" evidence="1">
    <location>
        <begin position="110"/>
        <end position="127"/>
    </location>
</feature>
<keyword evidence="1" id="KW-0812">Transmembrane</keyword>
<evidence type="ECO:0000256" key="1">
    <source>
        <dbReference type="SAM" id="Phobius"/>
    </source>
</evidence>
<feature type="chain" id="PRO_5026232830" evidence="2">
    <location>
        <begin position="20"/>
        <end position="194"/>
    </location>
</feature>
<feature type="transmembrane region" description="Helical" evidence="1">
    <location>
        <begin position="59"/>
        <end position="80"/>
    </location>
</feature>
<feature type="signal peptide" evidence="2">
    <location>
        <begin position="1"/>
        <end position="19"/>
    </location>
</feature>
<feature type="transmembrane region" description="Helical" evidence="1">
    <location>
        <begin position="86"/>
        <end position="103"/>
    </location>
</feature>
<evidence type="ECO:0000313" key="3">
    <source>
        <dbReference type="EMBL" id="QIJ06151.1"/>
    </source>
</evidence>
<dbReference type="RefSeq" id="WP_165565742.1">
    <property type="nucleotide sequence ID" value="NZ_CP045857.1"/>
</dbReference>